<accession>A0AAW2U3S0</accession>
<name>A0AAW2U3S0_9LAMI</name>
<dbReference type="EMBL" id="JACGWN010000013">
    <property type="protein sequence ID" value="KAL0411332.1"/>
    <property type="molecule type" value="Genomic_DNA"/>
</dbReference>
<keyword evidence="2" id="KW-1133">Transmembrane helix</keyword>
<keyword evidence="2" id="KW-0812">Transmembrane</keyword>
<reference evidence="3" key="2">
    <citation type="journal article" date="2024" name="Plant">
        <title>Genomic evolution and insights into agronomic trait innovations of Sesamum species.</title>
        <authorList>
            <person name="Miao H."/>
            <person name="Wang L."/>
            <person name="Qu L."/>
            <person name="Liu H."/>
            <person name="Sun Y."/>
            <person name="Le M."/>
            <person name="Wang Q."/>
            <person name="Wei S."/>
            <person name="Zheng Y."/>
            <person name="Lin W."/>
            <person name="Duan Y."/>
            <person name="Cao H."/>
            <person name="Xiong S."/>
            <person name="Wang X."/>
            <person name="Wei L."/>
            <person name="Li C."/>
            <person name="Ma Q."/>
            <person name="Ju M."/>
            <person name="Zhao R."/>
            <person name="Li G."/>
            <person name="Mu C."/>
            <person name="Tian Q."/>
            <person name="Mei H."/>
            <person name="Zhang T."/>
            <person name="Gao T."/>
            <person name="Zhang H."/>
        </authorList>
    </citation>
    <scope>NUCLEOTIDE SEQUENCE</scope>
    <source>
        <strain evidence="3">KEN1</strain>
    </source>
</reference>
<feature type="region of interest" description="Disordered" evidence="1">
    <location>
        <begin position="1"/>
        <end position="20"/>
    </location>
</feature>
<dbReference type="AlphaFoldDB" id="A0AAW2U3S0"/>
<reference evidence="3" key="1">
    <citation type="submission" date="2020-06" db="EMBL/GenBank/DDBJ databases">
        <authorList>
            <person name="Li T."/>
            <person name="Hu X."/>
            <person name="Zhang T."/>
            <person name="Song X."/>
            <person name="Zhang H."/>
            <person name="Dai N."/>
            <person name="Sheng W."/>
            <person name="Hou X."/>
            <person name="Wei L."/>
        </authorList>
    </citation>
    <scope>NUCLEOTIDE SEQUENCE</scope>
    <source>
        <strain evidence="3">KEN1</strain>
        <tissue evidence="3">Leaf</tissue>
    </source>
</reference>
<sequence>MYPGGGELGWLSGGNGDNKPRRNCKFLYQFIDIRLPETTSDPSRPHRATPTVPRQYLFLPRERVHFTRGGVLILLVALLLRGFI</sequence>
<feature type="compositionally biased region" description="Gly residues" evidence="1">
    <location>
        <begin position="1"/>
        <end position="16"/>
    </location>
</feature>
<proteinExistence type="predicted"/>
<feature type="transmembrane region" description="Helical" evidence="2">
    <location>
        <begin position="66"/>
        <end position="83"/>
    </location>
</feature>
<evidence type="ECO:0000256" key="1">
    <source>
        <dbReference type="SAM" id="MobiDB-lite"/>
    </source>
</evidence>
<comment type="caution">
    <text evidence="3">The sequence shown here is derived from an EMBL/GenBank/DDBJ whole genome shotgun (WGS) entry which is preliminary data.</text>
</comment>
<evidence type="ECO:0000256" key="2">
    <source>
        <dbReference type="SAM" id="Phobius"/>
    </source>
</evidence>
<keyword evidence="2" id="KW-0472">Membrane</keyword>
<gene>
    <name evidence="3" type="ORF">Slati_3722900</name>
</gene>
<evidence type="ECO:0000313" key="3">
    <source>
        <dbReference type="EMBL" id="KAL0411332.1"/>
    </source>
</evidence>
<organism evidence="3">
    <name type="scientific">Sesamum latifolium</name>
    <dbReference type="NCBI Taxonomy" id="2727402"/>
    <lineage>
        <taxon>Eukaryota</taxon>
        <taxon>Viridiplantae</taxon>
        <taxon>Streptophyta</taxon>
        <taxon>Embryophyta</taxon>
        <taxon>Tracheophyta</taxon>
        <taxon>Spermatophyta</taxon>
        <taxon>Magnoliopsida</taxon>
        <taxon>eudicotyledons</taxon>
        <taxon>Gunneridae</taxon>
        <taxon>Pentapetalae</taxon>
        <taxon>asterids</taxon>
        <taxon>lamiids</taxon>
        <taxon>Lamiales</taxon>
        <taxon>Pedaliaceae</taxon>
        <taxon>Sesamum</taxon>
    </lineage>
</organism>
<protein>
    <submittedName>
        <fullName evidence="3">Uncharacterized protein</fullName>
    </submittedName>
</protein>